<dbReference type="AlphaFoldDB" id="A0A2M9CZ44"/>
<dbReference type="PANTHER" id="PTHR48098">
    <property type="entry name" value="ENTEROCHELIN ESTERASE-RELATED"/>
    <property type="match status" value="1"/>
</dbReference>
<protein>
    <submittedName>
        <fullName evidence="1">Enterochelin esterase-like enzyme</fullName>
    </submittedName>
</protein>
<dbReference type="GO" id="GO:0016747">
    <property type="term" value="F:acyltransferase activity, transferring groups other than amino-acyl groups"/>
    <property type="evidence" value="ECO:0007669"/>
    <property type="project" value="TreeGrafter"/>
</dbReference>
<evidence type="ECO:0000313" key="1">
    <source>
        <dbReference type="EMBL" id="PJJ77212.1"/>
    </source>
</evidence>
<organism evidence="1 2">
    <name type="scientific">Sediminihabitans luteus</name>
    <dbReference type="NCBI Taxonomy" id="1138585"/>
    <lineage>
        <taxon>Bacteria</taxon>
        <taxon>Bacillati</taxon>
        <taxon>Actinomycetota</taxon>
        <taxon>Actinomycetes</taxon>
        <taxon>Micrococcales</taxon>
        <taxon>Cellulomonadaceae</taxon>
        <taxon>Sediminihabitans</taxon>
    </lineage>
</organism>
<dbReference type="SUPFAM" id="SSF53474">
    <property type="entry name" value="alpha/beta-Hydrolases"/>
    <property type="match status" value="1"/>
</dbReference>
<name>A0A2M9CZ44_9CELL</name>
<keyword evidence="2" id="KW-1185">Reference proteome</keyword>
<dbReference type="RefSeq" id="WP_203968123.1">
    <property type="nucleotide sequence ID" value="NZ_BOOX01000004.1"/>
</dbReference>
<proteinExistence type="predicted"/>
<gene>
    <name evidence="1" type="ORF">CLV28_0426</name>
</gene>
<dbReference type="PANTHER" id="PTHR48098:SF1">
    <property type="entry name" value="DIACYLGLYCEROL ACYLTRANSFERASE_MYCOLYLTRANSFERASE AG85A"/>
    <property type="match status" value="1"/>
</dbReference>
<dbReference type="InterPro" id="IPR050583">
    <property type="entry name" value="Mycobacterial_A85_antigen"/>
</dbReference>
<dbReference type="InterPro" id="IPR029058">
    <property type="entry name" value="AB_hydrolase_fold"/>
</dbReference>
<evidence type="ECO:0000313" key="2">
    <source>
        <dbReference type="Proteomes" id="UP000231693"/>
    </source>
</evidence>
<accession>A0A2M9CZ44</accession>
<dbReference type="InterPro" id="IPR006311">
    <property type="entry name" value="TAT_signal"/>
</dbReference>
<dbReference type="Gene3D" id="3.40.50.1820">
    <property type="entry name" value="alpha/beta hydrolase"/>
    <property type="match status" value="1"/>
</dbReference>
<dbReference type="Proteomes" id="UP000231693">
    <property type="component" value="Unassembled WGS sequence"/>
</dbReference>
<dbReference type="PROSITE" id="PS51318">
    <property type="entry name" value="TAT"/>
    <property type="match status" value="1"/>
</dbReference>
<dbReference type="EMBL" id="PGFE01000001">
    <property type="protein sequence ID" value="PJJ77212.1"/>
    <property type="molecule type" value="Genomic_DNA"/>
</dbReference>
<sequence>MLSRRGFLVAGASTVLVGAGVAAGVATDVLPGRGWALRHLGLVGEPGVVPDDVPGPRHDATFTSAARGTDVAWTVAYPPGSTPGDTLGVCVVLHGKGGDHTSAFDTGLHLDRYLAAAVAAGTPAFALASVDGGNGYWHPRASGDDAGAMVLDELVPRLAELGLATDRIGFLGWSMGGYGALRLGALRGAGTAAVVAESPALWEDAADTAPGAFDDAEDFAEHDVMGHQADLAGAPVRVDCGTADPFAPATRAYRDGFATPPAGGFEPGEHTNDYWRRMAPAQLTFLGRHLAG</sequence>
<reference evidence="1 2" key="1">
    <citation type="submission" date="2017-11" db="EMBL/GenBank/DDBJ databases">
        <title>Genomic Encyclopedia of Archaeal and Bacterial Type Strains, Phase II (KMG-II): From Individual Species to Whole Genera.</title>
        <authorList>
            <person name="Goeker M."/>
        </authorList>
    </citation>
    <scope>NUCLEOTIDE SEQUENCE [LARGE SCALE GENOMIC DNA]</scope>
    <source>
        <strain evidence="1 2">DSM 25478</strain>
    </source>
</reference>
<comment type="caution">
    <text evidence="1">The sequence shown here is derived from an EMBL/GenBank/DDBJ whole genome shotgun (WGS) entry which is preliminary data.</text>
</comment>